<dbReference type="CDD" id="cd00067">
    <property type="entry name" value="GAL4"/>
    <property type="match status" value="1"/>
</dbReference>
<feature type="compositionally biased region" description="Polar residues" evidence="3">
    <location>
        <begin position="187"/>
        <end position="200"/>
    </location>
</feature>
<dbReference type="AlphaFoldDB" id="A0A165SJA8"/>
<dbReference type="GO" id="GO:0000981">
    <property type="term" value="F:DNA-binding transcription factor activity, RNA polymerase II-specific"/>
    <property type="evidence" value="ECO:0007669"/>
    <property type="project" value="InterPro"/>
</dbReference>
<dbReference type="InterPro" id="IPR036864">
    <property type="entry name" value="Zn2-C6_fun-type_DNA-bd_sf"/>
</dbReference>
<keyword evidence="6" id="KW-1185">Reference proteome</keyword>
<dbReference type="GO" id="GO:0006351">
    <property type="term" value="P:DNA-templated transcription"/>
    <property type="evidence" value="ECO:0007669"/>
    <property type="project" value="InterPro"/>
</dbReference>
<sequence>MLRLDSFESEAADIHLQPNSQFVPHYSTPATSRTAQTPCAAAETPLGEHKYKKRRLDRACDFCRKRKTKCDGPIMPGNICTNCIQTGRTCSYVETSKPRGPPKAYVVALEDRVEQMEALLKRLRPEADFTTELGPPIIRDSWKSDFVEPSAEAQSNFGRVDSLGIPSSSHNLLPLAAAIPRPGSPSAECSTQAPGFQRSSPPYPGPKRFRKPKSRKPCPLVDPQMAYVTDDPSSNSSLSGSEEEESAVELSLVQGITQLTLRGLRPANVAAKQGVDGQWRFHGKSSSFKLISAARELKQRHMDEVTGSSLPSSPARSSPEQVRPGSRSGAFAPRREQYWGSLPWEIAFEGADHSVTPPFIMSHFPPLDLAEDLIELYFARNDSLFPLLHRPTFQKQWNAGLYKSDIWFACVCMALFAVASRWSDDPRVLPNNTAPTAPDVSDNGAWASAGWEYVDAALDVHRYRRSLFLPPNLFEIQSFVLMGMYFRGTIGHAESWTIISIGIIKAQDVGAHRRKVYGRKPTIEEELWKRTIWHLIAIDRLGSLLIGRPCCSREEDFDLDLPLEVDDEYWENDDPDLAFQQPADKPALITAFVYWVRLSQISAFVLRTLYAIARFKQPLGLVGPRWREQVIERLNTALLEWIESLPPHLRWSPEMEDDILASQSAMLYLTYYIVQITIYKPFLSVARPHVSVVDLESQEGNEGSLAALAICTSAARAGTRILEVLLLRGLPQHTVVVHFTFVFAGVLLVNLWAQIAKDAEQKGRGPDTDFPQPSRVDEHTKDLFSLMSMLSNMRPRWELAREAFDHILQALPPSVLPTALARFEPTSEENQAAEEPAVVYNDDNVADHPPYRFFYPSSGPSSYSYPGRSQDTSFAPQPDPAFMSSTQHVHHGDPPGHRPEVWPMASFAMTAFGDGDSVPSSSVGTDLHHHRIPMSHDRQRYGGHGLPMQEIPYHRPSERGVHASAIRGGGAETSSHLPHIMGSAEAGYRELPYVKIEHNDDTATSQTLWPETSHYPASQSIRRYSGSLGGGYQHQQHTSEDHGQWRHWEDSRGSHW</sequence>
<keyword evidence="2" id="KW-0539">Nucleus</keyword>
<feature type="compositionally biased region" description="Basic and acidic residues" evidence="3">
    <location>
        <begin position="1037"/>
        <end position="1056"/>
    </location>
</feature>
<feature type="region of interest" description="Disordered" evidence="3">
    <location>
        <begin position="862"/>
        <end position="896"/>
    </location>
</feature>
<dbReference type="Proteomes" id="UP000076727">
    <property type="component" value="Unassembled WGS sequence"/>
</dbReference>
<evidence type="ECO:0000256" key="1">
    <source>
        <dbReference type="ARBA" id="ARBA00022723"/>
    </source>
</evidence>
<dbReference type="PANTHER" id="PTHR46910">
    <property type="entry name" value="TRANSCRIPTION FACTOR PDR1"/>
    <property type="match status" value="1"/>
</dbReference>
<dbReference type="SMART" id="SM00066">
    <property type="entry name" value="GAL4"/>
    <property type="match status" value="1"/>
</dbReference>
<dbReference type="Pfam" id="PF04082">
    <property type="entry name" value="Fungal_trans"/>
    <property type="match status" value="1"/>
</dbReference>
<dbReference type="InterPro" id="IPR007219">
    <property type="entry name" value="XnlR_reg_dom"/>
</dbReference>
<dbReference type="InterPro" id="IPR001138">
    <property type="entry name" value="Zn2Cys6_DnaBD"/>
</dbReference>
<feature type="region of interest" description="Disordered" evidence="3">
    <location>
        <begin position="1021"/>
        <end position="1056"/>
    </location>
</feature>
<evidence type="ECO:0000259" key="4">
    <source>
        <dbReference type="PROSITE" id="PS50048"/>
    </source>
</evidence>
<feature type="region of interest" description="Disordered" evidence="3">
    <location>
        <begin position="301"/>
        <end position="331"/>
    </location>
</feature>
<protein>
    <recommendedName>
        <fullName evidence="4">Zn(2)-C6 fungal-type domain-containing protein</fullName>
    </recommendedName>
</protein>
<evidence type="ECO:0000256" key="2">
    <source>
        <dbReference type="ARBA" id="ARBA00023242"/>
    </source>
</evidence>
<dbReference type="Gene3D" id="4.10.240.10">
    <property type="entry name" value="Zn(2)-C6 fungal-type DNA-binding domain"/>
    <property type="match status" value="1"/>
</dbReference>
<evidence type="ECO:0000313" key="5">
    <source>
        <dbReference type="EMBL" id="KZT72077.1"/>
    </source>
</evidence>
<dbReference type="PANTHER" id="PTHR46910:SF38">
    <property type="entry name" value="ZN(2)-C6 FUNGAL-TYPE DOMAIN-CONTAINING PROTEIN"/>
    <property type="match status" value="1"/>
</dbReference>
<proteinExistence type="predicted"/>
<feature type="compositionally biased region" description="Basic residues" evidence="3">
    <location>
        <begin position="207"/>
        <end position="216"/>
    </location>
</feature>
<organism evidence="5 6">
    <name type="scientific">Daedalea quercina L-15889</name>
    <dbReference type="NCBI Taxonomy" id="1314783"/>
    <lineage>
        <taxon>Eukaryota</taxon>
        <taxon>Fungi</taxon>
        <taxon>Dikarya</taxon>
        <taxon>Basidiomycota</taxon>
        <taxon>Agaricomycotina</taxon>
        <taxon>Agaricomycetes</taxon>
        <taxon>Polyporales</taxon>
        <taxon>Fomitopsis</taxon>
    </lineage>
</organism>
<feature type="compositionally biased region" description="Low complexity" evidence="3">
    <location>
        <begin position="308"/>
        <end position="319"/>
    </location>
</feature>
<evidence type="ECO:0000313" key="6">
    <source>
        <dbReference type="Proteomes" id="UP000076727"/>
    </source>
</evidence>
<dbReference type="InterPro" id="IPR050987">
    <property type="entry name" value="AtrR-like"/>
</dbReference>
<dbReference type="GO" id="GO:0008270">
    <property type="term" value="F:zinc ion binding"/>
    <property type="evidence" value="ECO:0007669"/>
    <property type="project" value="InterPro"/>
</dbReference>
<dbReference type="CDD" id="cd14723">
    <property type="entry name" value="ZIP_Ppr1"/>
    <property type="match status" value="1"/>
</dbReference>
<dbReference type="GO" id="GO:0003677">
    <property type="term" value="F:DNA binding"/>
    <property type="evidence" value="ECO:0007669"/>
    <property type="project" value="InterPro"/>
</dbReference>
<name>A0A165SJA8_9APHY</name>
<dbReference type="PROSITE" id="PS00463">
    <property type="entry name" value="ZN2_CY6_FUNGAL_1"/>
    <property type="match status" value="1"/>
</dbReference>
<keyword evidence="1" id="KW-0479">Metal-binding</keyword>
<gene>
    <name evidence="5" type="ORF">DAEQUDRAFT_686332</name>
</gene>
<reference evidence="5 6" key="1">
    <citation type="journal article" date="2016" name="Mol. Biol. Evol.">
        <title>Comparative Genomics of Early-Diverging Mushroom-Forming Fungi Provides Insights into the Origins of Lignocellulose Decay Capabilities.</title>
        <authorList>
            <person name="Nagy L.G."/>
            <person name="Riley R."/>
            <person name="Tritt A."/>
            <person name="Adam C."/>
            <person name="Daum C."/>
            <person name="Floudas D."/>
            <person name="Sun H."/>
            <person name="Yadav J.S."/>
            <person name="Pangilinan J."/>
            <person name="Larsson K.H."/>
            <person name="Matsuura K."/>
            <person name="Barry K."/>
            <person name="Labutti K."/>
            <person name="Kuo R."/>
            <person name="Ohm R.A."/>
            <person name="Bhattacharya S.S."/>
            <person name="Shirouzu T."/>
            <person name="Yoshinaga Y."/>
            <person name="Martin F.M."/>
            <person name="Grigoriev I.V."/>
            <person name="Hibbett D.S."/>
        </authorList>
    </citation>
    <scope>NUCLEOTIDE SEQUENCE [LARGE SCALE GENOMIC DNA]</scope>
    <source>
        <strain evidence="5 6">L-15889</strain>
    </source>
</reference>
<dbReference type="Pfam" id="PF00172">
    <property type="entry name" value="Zn_clus"/>
    <property type="match status" value="1"/>
</dbReference>
<dbReference type="SUPFAM" id="SSF57701">
    <property type="entry name" value="Zn2/Cys6 DNA-binding domain"/>
    <property type="match status" value="1"/>
</dbReference>
<feature type="region of interest" description="Disordered" evidence="3">
    <location>
        <begin position="176"/>
        <end position="246"/>
    </location>
</feature>
<dbReference type="SMART" id="SM00906">
    <property type="entry name" value="Fungal_trans"/>
    <property type="match status" value="1"/>
</dbReference>
<dbReference type="CDD" id="cd12148">
    <property type="entry name" value="fungal_TF_MHR"/>
    <property type="match status" value="1"/>
</dbReference>
<accession>A0A165SJA8</accession>
<evidence type="ECO:0000256" key="3">
    <source>
        <dbReference type="SAM" id="MobiDB-lite"/>
    </source>
</evidence>
<dbReference type="EMBL" id="KV429042">
    <property type="protein sequence ID" value="KZT72077.1"/>
    <property type="molecule type" value="Genomic_DNA"/>
</dbReference>
<dbReference type="OrthoDB" id="4456959at2759"/>
<feature type="domain" description="Zn(2)-C6 fungal-type" evidence="4">
    <location>
        <begin position="59"/>
        <end position="92"/>
    </location>
</feature>
<dbReference type="PROSITE" id="PS50048">
    <property type="entry name" value="ZN2_CY6_FUNGAL_2"/>
    <property type="match status" value="1"/>
</dbReference>